<keyword evidence="2" id="KW-1185">Reference proteome</keyword>
<comment type="caution">
    <text evidence="1">The sequence shown here is derived from an EMBL/GenBank/DDBJ whole genome shotgun (WGS) entry which is preliminary data.</text>
</comment>
<dbReference type="EMBL" id="SMMG02000003">
    <property type="protein sequence ID" value="KAA3479796.1"/>
    <property type="molecule type" value="Genomic_DNA"/>
</dbReference>
<dbReference type="AlphaFoldDB" id="A0A5B6WES7"/>
<accession>A0A5B6WES7</accession>
<evidence type="ECO:0000313" key="1">
    <source>
        <dbReference type="EMBL" id="KAA3479796.1"/>
    </source>
</evidence>
<name>A0A5B6WES7_9ROSI</name>
<gene>
    <name evidence="1" type="ORF">EPI10_020279</name>
</gene>
<sequence>MKELNKGRKWRARTRRNRRLAISLSCLSLEDLIWFDGLNSHKCETEKREIGGSKSPSNEWRKIWEVLIWISPFGILDRLSIESGF</sequence>
<organism evidence="1 2">
    <name type="scientific">Gossypium australe</name>
    <dbReference type="NCBI Taxonomy" id="47621"/>
    <lineage>
        <taxon>Eukaryota</taxon>
        <taxon>Viridiplantae</taxon>
        <taxon>Streptophyta</taxon>
        <taxon>Embryophyta</taxon>
        <taxon>Tracheophyta</taxon>
        <taxon>Spermatophyta</taxon>
        <taxon>Magnoliopsida</taxon>
        <taxon>eudicotyledons</taxon>
        <taxon>Gunneridae</taxon>
        <taxon>Pentapetalae</taxon>
        <taxon>rosids</taxon>
        <taxon>malvids</taxon>
        <taxon>Malvales</taxon>
        <taxon>Malvaceae</taxon>
        <taxon>Malvoideae</taxon>
        <taxon>Gossypium</taxon>
    </lineage>
</organism>
<dbReference type="Proteomes" id="UP000325315">
    <property type="component" value="Unassembled WGS sequence"/>
</dbReference>
<evidence type="ECO:0000313" key="2">
    <source>
        <dbReference type="Proteomes" id="UP000325315"/>
    </source>
</evidence>
<reference evidence="2" key="1">
    <citation type="journal article" date="2019" name="Plant Biotechnol. J.">
        <title>Genome sequencing of the Australian wild diploid species Gossypium australe highlights disease resistance and delayed gland morphogenesis.</title>
        <authorList>
            <person name="Cai Y."/>
            <person name="Cai X."/>
            <person name="Wang Q."/>
            <person name="Wang P."/>
            <person name="Zhang Y."/>
            <person name="Cai C."/>
            <person name="Xu Y."/>
            <person name="Wang K."/>
            <person name="Zhou Z."/>
            <person name="Wang C."/>
            <person name="Geng S."/>
            <person name="Li B."/>
            <person name="Dong Q."/>
            <person name="Hou Y."/>
            <person name="Wang H."/>
            <person name="Ai P."/>
            <person name="Liu Z."/>
            <person name="Yi F."/>
            <person name="Sun M."/>
            <person name="An G."/>
            <person name="Cheng J."/>
            <person name="Zhang Y."/>
            <person name="Shi Q."/>
            <person name="Xie Y."/>
            <person name="Shi X."/>
            <person name="Chang Y."/>
            <person name="Huang F."/>
            <person name="Chen Y."/>
            <person name="Hong S."/>
            <person name="Mi L."/>
            <person name="Sun Q."/>
            <person name="Zhang L."/>
            <person name="Zhou B."/>
            <person name="Peng R."/>
            <person name="Zhang X."/>
            <person name="Liu F."/>
        </authorList>
    </citation>
    <scope>NUCLEOTIDE SEQUENCE [LARGE SCALE GENOMIC DNA]</scope>
    <source>
        <strain evidence="2">cv. PA1801</strain>
    </source>
</reference>
<dbReference type="OrthoDB" id="128924at2759"/>
<protein>
    <submittedName>
        <fullName evidence="1">Filament-like plant protein</fullName>
    </submittedName>
</protein>
<proteinExistence type="predicted"/>